<name>B4FJ07_MAIZE</name>
<evidence type="ECO:0000256" key="1">
    <source>
        <dbReference type="SAM" id="MobiDB-lite"/>
    </source>
</evidence>
<accession>B4FJ07</accession>
<reference evidence="2" key="1">
    <citation type="journal article" date="2009" name="PLoS Genet.">
        <title>Sequencing, mapping, and analysis of 27,455 maize full-length cDNAs.</title>
        <authorList>
            <person name="Soderlund C."/>
            <person name="Descour A."/>
            <person name="Kudrna D."/>
            <person name="Bomhoff M."/>
            <person name="Boyd L."/>
            <person name="Currie J."/>
            <person name="Angelova A."/>
            <person name="Collura K."/>
            <person name="Wissotski M."/>
            <person name="Ashley E."/>
            <person name="Morrow D."/>
            <person name="Fernandes J."/>
            <person name="Walbot V."/>
            <person name="Yu Y."/>
        </authorList>
    </citation>
    <scope>NUCLEOTIDE SEQUENCE</scope>
    <source>
        <strain evidence="2">B73</strain>
    </source>
</reference>
<sequence>MRPPLGGLISIVGDKFRQKPVPQPQPLRRHAGLHHQHHYQQQQRI</sequence>
<feature type="region of interest" description="Disordered" evidence="1">
    <location>
        <begin position="16"/>
        <end position="45"/>
    </location>
</feature>
<feature type="compositionally biased region" description="Basic residues" evidence="1">
    <location>
        <begin position="27"/>
        <end position="38"/>
    </location>
</feature>
<evidence type="ECO:0000313" key="2">
    <source>
        <dbReference type="EMBL" id="ACF82100.1"/>
    </source>
</evidence>
<proteinExistence type="evidence at transcript level"/>
<organism evidence="2">
    <name type="scientific">Zea mays</name>
    <name type="common">Maize</name>
    <dbReference type="NCBI Taxonomy" id="4577"/>
    <lineage>
        <taxon>Eukaryota</taxon>
        <taxon>Viridiplantae</taxon>
        <taxon>Streptophyta</taxon>
        <taxon>Embryophyta</taxon>
        <taxon>Tracheophyta</taxon>
        <taxon>Spermatophyta</taxon>
        <taxon>Magnoliopsida</taxon>
        <taxon>Liliopsida</taxon>
        <taxon>Poales</taxon>
        <taxon>Poaceae</taxon>
        <taxon>PACMAD clade</taxon>
        <taxon>Panicoideae</taxon>
        <taxon>Andropogonodae</taxon>
        <taxon>Andropogoneae</taxon>
        <taxon>Tripsacinae</taxon>
        <taxon>Zea</taxon>
    </lineage>
</organism>
<protein>
    <submittedName>
        <fullName evidence="2">Uncharacterized protein</fullName>
    </submittedName>
</protein>
<dbReference type="AlphaFoldDB" id="B4FJ07"/>
<dbReference type="EMBL" id="BT037095">
    <property type="protein sequence ID" value="ACF82100.1"/>
    <property type="molecule type" value="mRNA"/>
</dbReference>